<dbReference type="OrthoDB" id="191150at2759"/>
<comment type="caution">
    <text evidence="3">The sequence shown here is derived from an EMBL/GenBank/DDBJ whole genome shotgun (WGS) entry which is preliminary data.</text>
</comment>
<dbReference type="Pfam" id="PF03803">
    <property type="entry name" value="Scramblase"/>
    <property type="match status" value="1"/>
</dbReference>
<organism evidence="3 5">
    <name type="scientific">Arctia plantaginis</name>
    <name type="common">Wood tiger moth</name>
    <name type="synonym">Phalaena plantaginis</name>
    <dbReference type="NCBI Taxonomy" id="874455"/>
    <lineage>
        <taxon>Eukaryota</taxon>
        <taxon>Metazoa</taxon>
        <taxon>Ecdysozoa</taxon>
        <taxon>Arthropoda</taxon>
        <taxon>Hexapoda</taxon>
        <taxon>Insecta</taxon>
        <taxon>Pterygota</taxon>
        <taxon>Neoptera</taxon>
        <taxon>Endopterygota</taxon>
        <taxon>Lepidoptera</taxon>
        <taxon>Glossata</taxon>
        <taxon>Ditrysia</taxon>
        <taxon>Noctuoidea</taxon>
        <taxon>Erebidae</taxon>
        <taxon>Arctiinae</taxon>
        <taxon>Arctia</taxon>
    </lineage>
</organism>
<sequence length="191" mass="21487">MTCPNVDTEYPGLAYLCPLDEIIVTQARDALHDIIGDRARISYTIFNNRGQKIFIAVRIKGCRKFTIKVYNIYGNEVIEVRRPFALCVNRVLVWAPPGNFVGSVKQLCNKYAVTNDSGVKVLNIRIQRPLKLIYNIRYVCGVEPIGVIKQHWDLPQVGGVKNFGVSFPVQLNVQDKAVLLGACFLIGCLKY</sequence>
<comment type="function">
    <text evidence="2">May mediate accelerated ATP-independent bidirectional transbilayer migration of phospholipids upon binding calcium ions that results in a loss of phospholipid asymmetry in the plasma membrane.</text>
</comment>
<dbReference type="PANTHER" id="PTHR23248:SF9">
    <property type="entry name" value="PHOSPHOLIPID SCRAMBLASE"/>
    <property type="match status" value="1"/>
</dbReference>
<protein>
    <recommendedName>
        <fullName evidence="2">Phospholipid scramblase</fullName>
    </recommendedName>
</protein>
<reference evidence="5 6" key="1">
    <citation type="submission" date="2020-04" db="EMBL/GenBank/DDBJ databases">
        <authorList>
            <person name="Wallbank WR R."/>
            <person name="Pardo Diaz C."/>
            <person name="Kozak K."/>
            <person name="Martin S."/>
            <person name="Jiggins C."/>
            <person name="Moest M."/>
            <person name="Warren A I."/>
            <person name="Byers J.R.P. K."/>
            <person name="Montejo-Kovacevich G."/>
            <person name="Yen C E."/>
        </authorList>
    </citation>
    <scope>NUCLEOTIDE SEQUENCE [LARGE SCALE GENOMIC DNA]</scope>
</reference>
<keyword evidence="5" id="KW-1185">Reference proteome</keyword>
<dbReference type="AlphaFoldDB" id="A0A8S1BA36"/>
<dbReference type="EMBL" id="CADEBD010000665">
    <property type="protein sequence ID" value="CAB3258696.1"/>
    <property type="molecule type" value="Genomic_DNA"/>
</dbReference>
<comment type="cofactor">
    <cofactor evidence="2">
        <name>Ca(2+)</name>
        <dbReference type="ChEBI" id="CHEBI:29108"/>
    </cofactor>
</comment>
<dbReference type="GO" id="GO:0005886">
    <property type="term" value="C:plasma membrane"/>
    <property type="evidence" value="ECO:0007669"/>
    <property type="project" value="TreeGrafter"/>
</dbReference>
<accession>A0A8S1BA36</accession>
<evidence type="ECO:0000313" key="3">
    <source>
        <dbReference type="EMBL" id="CAB3255113.1"/>
    </source>
</evidence>
<comment type="similarity">
    <text evidence="1 2">Belongs to the phospholipid scramblase family.</text>
</comment>
<dbReference type="GO" id="GO:0017128">
    <property type="term" value="F:phospholipid scramblase activity"/>
    <property type="evidence" value="ECO:0007669"/>
    <property type="project" value="InterPro"/>
</dbReference>
<dbReference type="Proteomes" id="UP000494106">
    <property type="component" value="Unassembled WGS sequence"/>
</dbReference>
<dbReference type="EMBL" id="CADEBC010000570">
    <property type="protein sequence ID" value="CAB3255113.1"/>
    <property type="molecule type" value="Genomic_DNA"/>
</dbReference>
<evidence type="ECO:0000256" key="2">
    <source>
        <dbReference type="RuleBase" id="RU363116"/>
    </source>
</evidence>
<evidence type="ECO:0000313" key="5">
    <source>
        <dbReference type="Proteomes" id="UP000494106"/>
    </source>
</evidence>
<evidence type="ECO:0000313" key="4">
    <source>
        <dbReference type="EMBL" id="CAB3258696.1"/>
    </source>
</evidence>
<keyword evidence="2" id="KW-0449">Lipoprotein</keyword>
<evidence type="ECO:0000256" key="1">
    <source>
        <dbReference type="ARBA" id="ARBA00005350"/>
    </source>
</evidence>
<dbReference type="PANTHER" id="PTHR23248">
    <property type="entry name" value="PHOSPHOLIPID SCRAMBLASE-RELATED"/>
    <property type="match status" value="1"/>
</dbReference>
<dbReference type="Proteomes" id="UP000494256">
    <property type="component" value="Unassembled WGS sequence"/>
</dbReference>
<dbReference type="InterPro" id="IPR005552">
    <property type="entry name" value="Scramblase"/>
</dbReference>
<gene>
    <name evidence="3" type="ORF">APLA_LOCUS14700</name>
    <name evidence="4" type="ORF">APLA_LOCUS16322</name>
</gene>
<keyword evidence="2" id="KW-0106">Calcium</keyword>
<proteinExistence type="inferred from homology"/>
<keyword evidence="2" id="KW-0564">Palmitate</keyword>
<evidence type="ECO:0000313" key="6">
    <source>
        <dbReference type="Proteomes" id="UP000494256"/>
    </source>
</evidence>
<name>A0A8S1BA36_ARCPL</name>